<dbReference type="Gene3D" id="3.20.10.10">
    <property type="entry name" value="D-amino Acid Aminotransferase, subunit A, domain 2"/>
    <property type="match status" value="1"/>
</dbReference>
<evidence type="ECO:0000256" key="1">
    <source>
        <dbReference type="ARBA" id="ARBA00004824"/>
    </source>
</evidence>
<keyword evidence="10" id="KW-1185">Reference proteome</keyword>
<dbReference type="InterPro" id="IPR043132">
    <property type="entry name" value="BCAT-like_C"/>
</dbReference>
<dbReference type="InterPro" id="IPR043131">
    <property type="entry name" value="BCAT-like_N"/>
</dbReference>
<organism evidence="9 10">
    <name type="scientific">Thermotomaculum hydrothermale</name>
    <dbReference type="NCBI Taxonomy" id="981385"/>
    <lineage>
        <taxon>Bacteria</taxon>
        <taxon>Pseudomonadati</taxon>
        <taxon>Acidobacteriota</taxon>
        <taxon>Holophagae</taxon>
        <taxon>Thermotomaculales</taxon>
        <taxon>Thermotomaculaceae</taxon>
        <taxon>Thermotomaculum</taxon>
    </lineage>
</organism>
<evidence type="ECO:0000256" key="8">
    <source>
        <dbReference type="ARBA" id="ARBA00049229"/>
    </source>
</evidence>
<dbReference type="EMBL" id="AP017470">
    <property type="protein sequence ID" value="BBB33189.1"/>
    <property type="molecule type" value="Genomic_DNA"/>
</dbReference>
<dbReference type="InterPro" id="IPR050571">
    <property type="entry name" value="Class-IV_PLP-Dep_Aminotrnsfr"/>
</dbReference>
<comment type="catalytic activity">
    <reaction evidence="8">
        <text>L-leucine + 2-oxoglutarate = 4-methyl-2-oxopentanoate + L-glutamate</text>
        <dbReference type="Rhea" id="RHEA:18321"/>
        <dbReference type="ChEBI" id="CHEBI:16810"/>
        <dbReference type="ChEBI" id="CHEBI:17865"/>
        <dbReference type="ChEBI" id="CHEBI:29985"/>
        <dbReference type="ChEBI" id="CHEBI:57427"/>
        <dbReference type="EC" id="2.6.1.42"/>
    </reaction>
</comment>
<keyword evidence="9" id="KW-0456">Lyase</keyword>
<sequence>MKILEFLNGIPNTEDFGIFETIKVYNEKPLRLKLHYSRMKKSAEELDIGFIPSYGEFVRHIDNLNLNNKNYLKIIATKRGIFTESGIREIPDKKVKLVLIKDRFVYSKNTYLLHKTTDYRFLKEITELAKKRNCYDGIILNEKGNVTQTGKCNIYFEKQNGEIVTPPLSEGLLPGTIRQIAIKRKLVKEDIIPEKDIKNFKKCFVSNALIGILEADIIF</sequence>
<dbReference type="GO" id="GO:0016829">
    <property type="term" value="F:lyase activity"/>
    <property type="evidence" value="ECO:0007669"/>
    <property type="project" value="UniProtKB-KW"/>
</dbReference>
<dbReference type="Gene3D" id="3.30.470.10">
    <property type="match status" value="1"/>
</dbReference>
<dbReference type="GO" id="GO:0046394">
    <property type="term" value="P:carboxylic acid biosynthetic process"/>
    <property type="evidence" value="ECO:0007669"/>
    <property type="project" value="UniProtKB-ARBA"/>
</dbReference>
<dbReference type="PANTHER" id="PTHR42743:SF11">
    <property type="entry name" value="AMINODEOXYCHORISMATE LYASE"/>
    <property type="match status" value="1"/>
</dbReference>
<dbReference type="KEGG" id="thyd:TTHT_1717"/>
<dbReference type="EC" id="2.6.1.42" evidence="5"/>
<dbReference type="SUPFAM" id="SSF56752">
    <property type="entry name" value="D-aminoacid aminotransferase-like PLP-dependent enzymes"/>
    <property type="match status" value="1"/>
</dbReference>
<dbReference type="RefSeq" id="WP_201327492.1">
    <property type="nucleotide sequence ID" value="NZ_AP017470.1"/>
</dbReference>
<evidence type="ECO:0000256" key="2">
    <source>
        <dbReference type="ARBA" id="ARBA00004931"/>
    </source>
</evidence>
<dbReference type="InterPro" id="IPR036038">
    <property type="entry name" value="Aminotransferase-like"/>
</dbReference>
<evidence type="ECO:0000313" key="9">
    <source>
        <dbReference type="EMBL" id="BBB33189.1"/>
    </source>
</evidence>
<comment type="pathway">
    <text evidence="1">Amino-acid biosynthesis; L-isoleucine biosynthesis; L-isoleucine from 2-oxobutanoate: step 4/4.</text>
</comment>
<dbReference type="Pfam" id="PF01063">
    <property type="entry name" value="Aminotran_4"/>
    <property type="match status" value="1"/>
</dbReference>
<evidence type="ECO:0000256" key="4">
    <source>
        <dbReference type="ARBA" id="ARBA00009320"/>
    </source>
</evidence>
<evidence type="ECO:0000256" key="6">
    <source>
        <dbReference type="ARBA" id="ARBA00048212"/>
    </source>
</evidence>
<dbReference type="InterPro" id="IPR001544">
    <property type="entry name" value="Aminotrans_IV"/>
</dbReference>
<reference evidence="9 10" key="1">
    <citation type="journal article" date="2012" name="Extremophiles">
        <title>Thermotomaculum hydrothermale gen. nov., sp. nov., a novel heterotrophic thermophile within the phylum Acidobacteria from a deep-sea hydrothermal vent chimney in the Southern Okinawa Trough.</title>
        <authorList>
            <person name="Izumi H."/>
            <person name="Nunoura T."/>
            <person name="Miyazaki M."/>
            <person name="Mino S."/>
            <person name="Toki T."/>
            <person name="Takai K."/>
            <person name="Sako Y."/>
            <person name="Sawabe T."/>
            <person name="Nakagawa S."/>
        </authorList>
    </citation>
    <scope>NUCLEOTIDE SEQUENCE [LARGE SCALE GENOMIC DNA]</scope>
    <source>
        <strain evidence="9 10">AC55</strain>
    </source>
</reference>
<comment type="catalytic activity">
    <reaction evidence="6">
        <text>L-valine + 2-oxoglutarate = 3-methyl-2-oxobutanoate + L-glutamate</text>
        <dbReference type="Rhea" id="RHEA:24813"/>
        <dbReference type="ChEBI" id="CHEBI:11851"/>
        <dbReference type="ChEBI" id="CHEBI:16810"/>
        <dbReference type="ChEBI" id="CHEBI:29985"/>
        <dbReference type="ChEBI" id="CHEBI:57762"/>
        <dbReference type="EC" id="2.6.1.42"/>
    </reaction>
</comment>
<comment type="pathway">
    <text evidence="3">Amino-acid biosynthesis; L-leucine biosynthesis; L-leucine from 3-methyl-2-oxobutanoate: step 4/4.</text>
</comment>
<comment type="similarity">
    <text evidence="4">Belongs to the class-IV pyridoxal-phosphate-dependent aminotransferase family.</text>
</comment>
<dbReference type="GO" id="GO:0004084">
    <property type="term" value="F:branched-chain-amino-acid transaminase activity"/>
    <property type="evidence" value="ECO:0007669"/>
    <property type="project" value="UniProtKB-EC"/>
</dbReference>
<proteinExistence type="inferred from homology"/>
<gene>
    <name evidence="9" type="primary">pabC</name>
    <name evidence="9" type="ORF">TTHT_1717</name>
</gene>
<dbReference type="Proteomes" id="UP000595564">
    <property type="component" value="Chromosome"/>
</dbReference>
<dbReference type="PANTHER" id="PTHR42743">
    <property type="entry name" value="AMINO-ACID AMINOTRANSFERASE"/>
    <property type="match status" value="1"/>
</dbReference>
<comment type="catalytic activity">
    <reaction evidence="7">
        <text>L-isoleucine + 2-oxoglutarate = (S)-3-methyl-2-oxopentanoate + L-glutamate</text>
        <dbReference type="Rhea" id="RHEA:24801"/>
        <dbReference type="ChEBI" id="CHEBI:16810"/>
        <dbReference type="ChEBI" id="CHEBI:29985"/>
        <dbReference type="ChEBI" id="CHEBI:35146"/>
        <dbReference type="ChEBI" id="CHEBI:58045"/>
        <dbReference type="EC" id="2.6.1.42"/>
    </reaction>
</comment>
<evidence type="ECO:0000256" key="5">
    <source>
        <dbReference type="ARBA" id="ARBA00013053"/>
    </source>
</evidence>
<evidence type="ECO:0000256" key="7">
    <source>
        <dbReference type="ARBA" id="ARBA00048798"/>
    </source>
</evidence>
<evidence type="ECO:0000256" key="3">
    <source>
        <dbReference type="ARBA" id="ARBA00005072"/>
    </source>
</evidence>
<dbReference type="AlphaFoldDB" id="A0A7R6PIF5"/>
<protein>
    <recommendedName>
        <fullName evidence="5">branched-chain-amino-acid transaminase</fullName>
        <ecNumber evidence="5">2.6.1.42</ecNumber>
    </recommendedName>
</protein>
<comment type="pathway">
    <text evidence="2">Amino-acid biosynthesis; L-valine biosynthesis; L-valine from pyruvate: step 4/4.</text>
</comment>
<accession>A0A7R6PIF5</accession>
<name>A0A7R6PIF5_9BACT</name>
<evidence type="ECO:0000313" key="10">
    <source>
        <dbReference type="Proteomes" id="UP000595564"/>
    </source>
</evidence>